<protein>
    <submittedName>
        <fullName evidence="2">Acyl-CoA dehydrogenase</fullName>
    </submittedName>
</protein>
<dbReference type="EMBL" id="FMSH01000149">
    <property type="protein sequence ID" value="SCU75294.1"/>
    <property type="molecule type" value="Genomic_DNA"/>
</dbReference>
<dbReference type="PANTHER" id="PTHR28152">
    <property type="entry name" value="HYDROXYACYL-THIOESTER DEHYDRATASE TYPE 2, MITOCHONDRIAL"/>
    <property type="match status" value="1"/>
</dbReference>
<dbReference type="PANTHER" id="PTHR28152:SF1">
    <property type="entry name" value="HYDROXYACYL-THIOESTER DEHYDRATASE TYPE 2, MITOCHONDRIAL"/>
    <property type="match status" value="1"/>
</dbReference>
<sequence>MDVVKLKEWVGKTTESQDEITAFPVKALAATLDYDDPAPVRGDAIAPLWHWLYFLPLHRQSEIGSDGHASRGGFLPPVPLPRRMWAGGRLWFHQPLRVGDAASKVSRILDVSAKSGRSGSLAFVTVEHKYYGGNGLAVTEEHDIVYRGNASPNAPTPEPVPAPTGEEWVHEVATDPVLLFRFSALTFNGHRIHYDKQYVTAVEHYPDLIVHGPLQAMLLLELVRKNLPDAVVKSFSFRGVRPTFVPQRIFVCGKRSEDGKSVELWIRHEDGALAMSATAELS</sequence>
<evidence type="ECO:0000313" key="2">
    <source>
        <dbReference type="EMBL" id="SCU75294.1"/>
    </source>
</evidence>
<dbReference type="SUPFAM" id="SSF54637">
    <property type="entry name" value="Thioesterase/thiol ester dehydrase-isomerase"/>
    <property type="match status" value="2"/>
</dbReference>
<name>A0A1K0JJ84_CUPNE</name>
<gene>
    <name evidence="2" type="ORF">CNECB9_2320062</name>
</gene>
<dbReference type="AlphaFoldDB" id="A0A1K0JJ84"/>
<dbReference type="GO" id="GO:0019171">
    <property type="term" value="F:(3R)-hydroxyacyl-[acyl-carrier-protein] dehydratase activity"/>
    <property type="evidence" value="ECO:0007669"/>
    <property type="project" value="TreeGrafter"/>
</dbReference>
<feature type="domain" description="FAS1-like dehydratase" evidence="1">
    <location>
        <begin position="9"/>
        <end position="140"/>
    </location>
</feature>
<reference evidence="2" key="1">
    <citation type="submission" date="2016-09" db="EMBL/GenBank/DDBJ databases">
        <authorList>
            <person name="Capua I."/>
            <person name="De Benedictis P."/>
            <person name="Joannis T."/>
            <person name="Lombin L.H."/>
            <person name="Cattoli G."/>
        </authorList>
    </citation>
    <scope>NUCLEOTIDE SEQUENCE</scope>
    <source>
        <strain evidence="2">B9</strain>
    </source>
</reference>
<proteinExistence type="predicted"/>
<dbReference type="InterPro" id="IPR052741">
    <property type="entry name" value="Mitochondrial_HTD2"/>
</dbReference>
<dbReference type="InterPro" id="IPR029069">
    <property type="entry name" value="HotDog_dom_sf"/>
</dbReference>
<dbReference type="RefSeq" id="WP_340523594.1">
    <property type="nucleotide sequence ID" value="NZ_FMSH01000149.1"/>
</dbReference>
<organism evidence="2">
    <name type="scientific">Cupriavidus necator</name>
    <name type="common">Alcaligenes eutrophus</name>
    <name type="synonym">Ralstonia eutropha</name>
    <dbReference type="NCBI Taxonomy" id="106590"/>
    <lineage>
        <taxon>Bacteria</taxon>
        <taxon>Pseudomonadati</taxon>
        <taxon>Pseudomonadota</taxon>
        <taxon>Betaproteobacteria</taxon>
        <taxon>Burkholderiales</taxon>
        <taxon>Burkholderiaceae</taxon>
        <taxon>Cupriavidus</taxon>
    </lineage>
</organism>
<dbReference type="Pfam" id="PF13452">
    <property type="entry name" value="FAS1_DH_region"/>
    <property type="match status" value="1"/>
</dbReference>
<dbReference type="Gene3D" id="3.10.129.10">
    <property type="entry name" value="Hotdog Thioesterase"/>
    <property type="match status" value="1"/>
</dbReference>
<evidence type="ECO:0000259" key="1">
    <source>
        <dbReference type="Pfam" id="PF13452"/>
    </source>
</evidence>
<dbReference type="InterPro" id="IPR039569">
    <property type="entry name" value="FAS1-like_DH_region"/>
</dbReference>
<accession>A0A1K0JJ84</accession>